<dbReference type="Proteomes" id="UP001176521">
    <property type="component" value="Unassembled WGS sequence"/>
</dbReference>
<feature type="compositionally biased region" description="Low complexity" evidence="1">
    <location>
        <begin position="101"/>
        <end position="116"/>
    </location>
</feature>
<comment type="caution">
    <text evidence="2">The sequence shown here is derived from an EMBL/GenBank/DDBJ whole genome shotgun (WGS) entry which is preliminary data.</text>
</comment>
<feature type="compositionally biased region" description="Polar residues" evidence="1">
    <location>
        <begin position="193"/>
        <end position="202"/>
    </location>
</feature>
<keyword evidence="3" id="KW-1185">Reference proteome</keyword>
<dbReference type="EMBL" id="JAPDMQ010000133">
    <property type="protein sequence ID" value="KAK0533661.1"/>
    <property type="molecule type" value="Genomic_DNA"/>
</dbReference>
<sequence>MSFAPTLIAPAPCRPIPLVRNRHHQHHHSRYHRLSGGSSIGSTAGMAAITTPPLAALPSAAVRSMSPHFHPYAAAVSSSASAGLAAAASAASAFVFPHRPAAAAPSAADSGRRSASLGKERREQPTSPPPAGSSSLLSTLAENPADASSTTDSLKAEPHIDHDLTPTRKIMQSFSASINLNDLQAQRGRPAESTPSTSTDSAVTEKRRDSSPFLEVPASAASLQAITNHGSPTLFSTAASSPAMSDADAYSGTTTPALSSPSVQQTPGGLAMSPDPTIMPGNPAAPLHPTLIPPSPIPRRLTRNPFARSLSQGYGLGISNGSAGSGASSAATRSESNLGSFVESEGALAYDEPAPRFSLDTIGIGLMDIDFDLDAISADDGGRELLRVERERRKRSFEMHC</sequence>
<feature type="compositionally biased region" description="Low complexity" evidence="1">
    <location>
        <begin position="132"/>
        <end position="141"/>
    </location>
</feature>
<feature type="region of interest" description="Disordered" evidence="1">
    <location>
        <begin position="237"/>
        <end position="302"/>
    </location>
</feature>
<protein>
    <submittedName>
        <fullName evidence="2">Uncharacterized protein</fullName>
    </submittedName>
</protein>
<dbReference type="AlphaFoldDB" id="A0AAN6GF65"/>
<feature type="region of interest" description="Disordered" evidence="1">
    <location>
        <begin position="101"/>
        <end position="162"/>
    </location>
</feature>
<organism evidence="2 3">
    <name type="scientific">Tilletia horrida</name>
    <dbReference type="NCBI Taxonomy" id="155126"/>
    <lineage>
        <taxon>Eukaryota</taxon>
        <taxon>Fungi</taxon>
        <taxon>Dikarya</taxon>
        <taxon>Basidiomycota</taxon>
        <taxon>Ustilaginomycotina</taxon>
        <taxon>Exobasidiomycetes</taxon>
        <taxon>Tilletiales</taxon>
        <taxon>Tilletiaceae</taxon>
        <taxon>Tilletia</taxon>
    </lineage>
</organism>
<feature type="compositionally biased region" description="Low complexity" evidence="1">
    <location>
        <begin position="237"/>
        <end position="251"/>
    </location>
</feature>
<feature type="region of interest" description="Disordered" evidence="1">
    <location>
        <begin position="184"/>
        <end position="213"/>
    </location>
</feature>
<evidence type="ECO:0000313" key="2">
    <source>
        <dbReference type="EMBL" id="KAK0533661.1"/>
    </source>
</evidence>
<evidence type="ECO:0000313" key="3">
    <source>
        <dbReference type="Proteomes" id="UP001176521"/>
    </source>
</evidence>
<feature type="compositionally biased region" description="Polar residues" evidence="1">
    <location>
        <begin position="252"/>
        <end position="267"/>
    </location>
</feature>
<gene>
    <name evidence="2" type="ORF">OC842_002916</name>
</gene>
<evidence type="ECO:0000256" key="1">
    <source>
        <dbReference type="SAM" id="MobiDB-lite"/>
    </source>
</evidence>
<proteinExistence type="predicted"/>
<accession>A0AAN6GF65</accession>
<reference evidence="2" key="1">
    <citation type="journal article" date="2023" name="PhytoFront">
        <title>Draft Genome Resources of Seven Strains of Tilletia horrida, Causal Agent of Kernel Smut of Rice.</title>
        <authorList>
            <person name="Khanal S."/>
            <person name="Antony Babu S."/>
            <person name="Zhou X.G."/>
        </authorList>
    </citation>
    <scope>NUCLEOTIDE SEQUENCE</scope>
    <source>
        <strain evidence="2">TX3</strain>
    </source>
</reference>
<name>A0AAN6GF65_9BASI</name>